<sequence>MDGVQAALCSPQYYYICLITSALFVSSRIRICSWLCALQGRHLVMWSSGMGFRDMTCPQTSSVNAWKGPKRSNERSTSTHEAVSSPAHPTRVQPPTRQPNTIQNQPLNPHAVSKRPHATFVPSTARPE</sequence>
<dbReference type="GeneID" id="54304644"/>
<dbReference type="Proteomes" id="UP000799438">
    <property type="component" value="Unassembled WGS sequence"/>
</dbReference>
<dbReference type="AlphaFoldDB" id="A0A6A6B6S0"/>
<evidence type="ECO:0000313" key="2">
    <source>
        <dbReference type="EMBL" id="KAF2138945.1"/>
    </source>
</evidence>
<reference evidence="2" key="1">
    <citation type="journal article" date="2020" name="Stud. Mycol.">
        <title>101 Dothideomycetes genomes: a test case for predicting lifestyles and emergence of pathogens.</title>
        <authorList>
            <person name="Haridas S."/>
            <person name="Albert R."/>
            <person name="Binder M."/>
            <person name="Bloem J."/>
            <person name="Labutti K."/>
            <person name="Salamov A."/>
            <person name="Andreopoulos B."/>
            <person name="Baker S."/>
            <person name="Barry K."/>
            <person name="Bills G."/>
            <person name="Bluhm B."/>
            <person name="Cannon C."/>
            <person name="Castanera R."/>
            <person name="Culley D."/>
            <person name="Daum C."/>
            <person name="Ezra D."/>
            <person name="Gonzalez J."/>
            <person name="Henrissat B."/>
            <person name="Kuo A."/>
            <person name="Liang C."/>
            <person name="Lipzen A."/>
            <person name="Lutzoni F."/>
            <person name="Magnuson J."/>
            <person name="Mondo S."/>
            <person name="Nolan M."/>
            <person name="Ohm R."/>
            <person name="Pangilinan J."/>
            <person name="Park H.-J."/>
            <person name="Ramirez L."/>
            <person name="Alfaro M."/>
            <person name="Sun H."/>
            <person name="Tritt A."/>
            <person name="Yoshinaga Y."/>
            <person name="Zwiers L.-H."/>
            <person name="Turgeon B."/>
            <person name="Goodwin S."/>
            <person name="Spatafora J."/>
            <person name="Crous P."/>
            <person name="Grigoriev I."/>
        </authorList>
    </citation>
    <scope>NUCLEOTIDE SEQUENCE</scope>
    <source>
        <strain evidence="2">CBS 121167</strain>
    </source>
</reference>
<organism evidence="2 3">
    <name type="scientific">Aplosporella prunicola CBS 121167</name>
    <dbReference type="NCBI Taxonomy" id="1176127"/>
    <lineage>
        <taxon>Eukaryota</taxon>
        <taxon>Fungi</taxon>
        <taxon>Dikarya</taxon>
        <taxon>Ascomycota</taxon>
        <taxon>Pezizomycotina</taxon>
        <taxon>Dothideomycetes</taxon>
        <taxon>Dothideomycetes incertae sedis</taxon>
        <taxon>Botryosphaeriales</taxon>
        <taxon>Aplosporellaceae</taxon>
        <taxon>Aplosporella</taxon>
    </lineage>
</organism>
<proteinExistence type="predicted"/>
<feature type="region of interest" description="Disordered" evidence="1">
    <location>
        <begin position="61"/>
        <end position="128"/>
    </location>
</feature>
<accession>A0A6A6B6S0</accession>
<dbReference type="EMBL" id="ML995494">
    <property type="protein sequence ID" value="KAF2138945.1"/>
    <property type="molecule type" value="Genomic_DNA"/>
</dbReference>
<protein>
    <submittedName>
        <fullName evidence="2">Uncharacterized protein</fullName>
    </submittedName>
</protein>
<dbReference type="RefSeq" id="XP_033394658.1">
    <property type="nucleotide sequence ID" value="XM_033547137.1"/>
</dbReference>
<keyword evidence="3" id="KW-1185">Reference proteome</keyword>
<name>A0A6A6B6S0_9PEZI</name>
<evidence type="ECO:0000256" key="1">
    <source>
        <dbReference type="SAM" id="MobiDB-lite"/>
    </source>
</evidence>
<feature type="compositionally biased region" description="Polar residues" evidence="1">
    <location>
        <begin position="93"/>
        <end position="107"/>
    </location>
</feature>
<evidence type="ECO:0000313" key="3">
    <source>
        <dbReference type="Proteomes" id="UP000799438"/>
    </source>
</evidence>
<gene>
    <name evidence="2" type="ORF">K452DRAFT_78302</name>
</gene>